<evidence type="ECO:0000313" key="3">
    <source>
        <dbReference type="Proteomes" id="UP000683507"/>
    </source>
</evidence>
<dbReference type="KEGG" id="ptan:CRYO30217_02984"/>
<feature type="domain" description="RES" evidence="1">
    <location>
        <begin position="182"/>
        <end position="337"/>
    </location>
</feature>
<evidence type="ECO:0000259" key="1">
    <source>
        <dbReference type="SMART" id="SM00953"/>
    </source>
</evidence>
<dbReference type="Pfam" id="PF08808">
    <property type="entry name" value="RES"/>
    <property type="match status" value="1"/>
</dbReference>
<dbReference type="Proteomes" id="UP000683507">
    <property type="component" value="Chromosome"/>
</dbReference>
<keyword evidence="3" id="KW-1185">Reference proteome</keyword>
<dbReference type="AlphaFoldDB" id="A0A916JPV9"/>
<dbReference type="InterPro" id="IPR014914">
    <property type="entry name" value="RES_dom"/>
</dbReference>
<evidence type="ECO:0000313" key="2">
    <source>
        <dbReference type="EMBL" id="CAG5086034.1"/>
    </source>
</evidence>
<dbReference type="SMART" id="SM00953">
    <property type="entry name" value="RES"/>
    <property type="match status" value="1"/>
</dbReference>
<reference evidence="2" key="1">
    <citation type="submission" date="2021-04" db="EMBL/GenBank/DDBJ databases">
        <authorList>
            <person name="Rodrigo-Torres L."/>
            <person name="Arahal R. D."/>
            <person name="Lucena T."/>
        </authorList>
    </citation>
    <scope>NUCLEOTIDE SEQUENCE</scope>
    <source>
        <strain evidence="2">AS29M-1</strain>
    </source>
</reference>
<sequence length="349" mass="40157">MYCCVSCFNSKYLRDIIQSDPRIGNCDYCASVDVSVYEPRELIHFFSSILNLYEVSENSEKGIADLIKEDFEDNIFSNSVMDVSSLLFEISKGEPEDYIALFENNVASINQREETANQVEEIHNIWDKFKDEIKNVNRFHINNAIDLQSLETLFKDEAFHSKIMTGKIFYRSRIAPSPEGHPDDKMGNPPAHLATSGRANPKGISYLYVADEAITSIYEARASLFDYVCVAEFKLLENLKVLNLRQPIYDPISWAEKEAIEDYLVYVPFIKTLQKELSLPIRSKDKEIDYLPTQYLSEFIKSLGFDGVEFQSSLRKEGYNLAIFNPEKLIFNQSCVYEISNIDLTHDQL</sequence>
<dbReference type="EMBL" id="OU015584">
    <property type="protein sequence ID" value="CAG5086034.1"/>
    <property type="molecule type" value="Genomic_DNA"/>
</dbReference>
<organism evidence="2 3">
    <name type="scientific">Parvicella tangerina</name>
    <dbReference type="NCBI Taxonomy" id="2829795"/>
    <lineage>
        <taxon>Bacteria</taxon>
        <taxon>Pseudomonadati</taxon>
        <taxon>Bacteroidota</taxon>
        <taxon>Flavobacteriia</taxon>
        <taxon>Flavobacteriales</taxon>
        <taxon>Parvicellaceae</taxon>
        <taxon>Parvicella</taxon>
    </lineage>
</organism>
<accession>A0A916JPV9</accession>
<protein>
    <recommendedName>
        <fullName evidence="1">RES domain-containing protein</fullName>
    </recommendedName>
</protein>
<name>A0A916JPV9_9FLAO</name>
<proteinExistence type="predicted"/>
<gene>
    <name evidence="2" type="ORF">CRYO30217_02984</name>
</gene>